<feature type="compositionally biased region" description="Basic and acidic residues" evidence="1">
    <location>
        <begin position="162"/>
        <end position="172"/>
    </location>
</feature>
<gene>
    <name evidence="2" type="ORF">PCOR1329_LOCUS26644</name>
</gene>
<organism evidence="2 3">
    <name type="scientific">Prorocentrum cordatum</name>
    <dbReference type="NCBI Taxonomy" id="2364126"/>
    <lineage>
        <taxon>Eukaryota</taxon>
        <taxon>Sar</taxon>
        <taxon>Alveolata</taxon>
        <taxon>Dinophyceae</taxon>
        <taxon>Prorocentrales</taxon>
        <taxon>Prorocentraceae</taxon>
        <taxon>Prorocentrum</taxon>
    </lineage>
</organism>
<evidence type="ECO:0000313" key="3">
    <source>
        <dbReference type="Proteomes" id="UP001189429"/>
    </source>
</evidence>
<accession>A0ABN9S5E0</accession>
<evidence type="ECO:0000313" key="2">
    <source>
        <dbReference type="EMBL" id="CAK0827014.1"/>
    </source>
</evidence>
<sequence>MDGTAAETLRKRGVASGCPSPTARGPYRRLLTQLISTRVMRTSIFLPCDSGQGEGHQSSSKDAQRQRFRRRMYAERSKMGSPKVAVAGAILSSCWKYAQWTKEMSRFLWLIFTSVRKPSSSSESLMCVWNAPVTLSIFHAGLNVSTQALTLASSRFLAGELPEDKGEDERTRSSPSSQGRPFVKSGPALPSYLRSSAARSPACCSRMPTRWNCWLSWRKPHHEHLNLQSDSSATCRSEVKT</sequence>
<protein>
    <submittedName>
        <fullName evidence="2">Uncharacterized protein</fullName>
    </submittedName>
</protein>
<dbReference type="EMBL" id="CAUYUJ010009514">
    <property type="protein sequence ID" value="CAK0827014.1"/>
    <property type="molecule type" value="Genomic_DNA"/>
</dbReference>
<reference evidence="2" key="1">
    <citation type="submission" date="2023-10" db="EMBL/GenBank/DDBJ databases">
        <authorList>
            <person name="Chen Y."/>
            <person name="Shah S."/>
            <person name="Dougan E. K."/>
            <person name="Thang M."/>
            <person name="Chan C."/>
        </authorList>
    </citation>
    <scope>NUCLEOTIDE SEQUENCE [LARGE SCALE GENOMIC DNA]</scope>
</reference>
<proteinExistence type="predicted"/>
<evidence type="ECO:0000256" key="1">
    <source>
        <dbReference type="SAM" id="MobiDB-lite"/>
    </source>
</evidence>
<name>A0ABN9S5E0_9DINO</name>
<comment type="caution">
    <text evidence="2">The sequence shown here is derived from an EMBL/GenBank/DDBJ whole genome shotgun (WGS) entry which is preliminary data.</text>
</comment>
<keyword evidence="3" id="KW-1185">Reference proteome</keyword>
<dbReference type="Proteomes" id="UP001189429">
    <property type="component" value="Unassembled WGS sequence"/>
</dbReference>
<feature type="region of interest" description="Disordered" evidence="1">
    <location>
        <begin position="1"/>
        <end position="21"/>
    </location>
</feature>
<feature type="region of interest" description="Disordered" evidence="1">
    <location>
        <begin position="160"/>
        <end position="188"/>
    </location>
</feature>